<dbReference type="GO" id="GO:0016973">
    <property type="term" value="P:poly(A)+ mRNA export from nucleus"/>
    <property type="evidence" value="ECO:0007669"/>
    <property type="project" value="TreeGrafter"/>
</dbReference>
<protein>
    <submittedName>
        <fullName evidence="12">Nuclear RNA export factor 1 isoform X1</fullName>
    </submittedName>
</protein>
<dbReference type="InterPro" id="IPR018222">
    <property type="entry name" value="Nuclear_transport_factor_2_euk"/>
</dbReference>
<evidence type="ECO:0000256" key="7">
    <source>
        <dbReference type="ARBA" id="ARBA00023242"/>
    </source>
</evidence>
<dbReference type="Gene3D" id="3.30.70.330">
    <property type="match status" value="1"/>
</dbReference>
<feature type="domain" description="NTF2" evidence="9">
    <location>
        <begin position="381"/>
        <end position="537"/>
    </location>
</feature>
<evidence type="ECO:0000256" key="2">
    <source>
        <dbReference type="ARBA" id="ARBA00009285"/>
    </source>
</evidence>
<keyword evidence="11" id="KW-1185">Reference proteome</keyword>
<dbReference type="Pfam" id="PF24048">
    <property type="entry name" value="LRR_NXF1-5"/>
    <property type="match status" value="1"/>
</dbReference>
<sequence>MPKRGGGGGGNGGGGQRYNNNNVGNGGGRYSALEDFDEVEDRQRRKDRNKRRVSFKPSQFPHNKKDIKLLPEDLRRWDEDDDMSDMTTTVRQDRPTSRRRGSPIPRGKFGKLMPNSFGWYQVTLQNAQIYEKEAILRALLAAMSPHAFIPQYWRAERNCVVFFTDDYELAERIQHLGKHAQLPDGYRLMPRVRSGIPLVAIDDAFKEAMKVTMAKRYNVQTKALDLSRFHADPDLRQTFCPLFRQNVMSAAIDIICDNIPDLEAINLNENNMTSMEAFKGVEKRIPNLKILYLGDNKIPSLAHLVVFRNLSILELVLKNNPCRARYKDSQHFISEVRRKFPKLIKLDGETLAPQVTFDITEQGRILETKASFLCDNAGAEVVRQFLDQYFRIFDSDNRQSLLDAYHENAMLSITMPSANQAGSRLNSFWKFNRNLRRLVNGEDNRTRHLKYGRLACVSTLDEWPKTIHERRTFTVDLTIFNTSMMVFTVTGLFKELNGEASTSSSMSTQYELRHFARTYVVVPQNTGYCIRNETIFITNASQEQVREFKRSQHQPAPGAMGSTSTSATATSAHSQPVTTGLQGRLNPVGVPTGPVAILPGGPITSSVPVSSGSTAISAGTVAPGAPAGGIQDENTRMQMIQAMSAQSQMNVLWSRKCLEETNWDYNHAAFVFEQLFKENKIPPEAFVK</sequence>
<dbReference type="AlphaFoldDB" id="A0AB40AEV8"/>
<dbReference type="RefSeq" id="XP_036677233.2">
    <property type="nucleotide sequence ID" value="XM_036821338.3"/>
</dbReference>
<dbReference type="GO" id="GO:0005737">
    <property type="term" value="C:cytoplasm"/>
    <property type="evidence" value="ECO:0007669"/>
    <property type="project" value="InterPro"/>
</dbReference>
<dbReference type="InterPro" id="IPR005637">
    <property type="entry name" value="TAP_C_dom"/>
</dbReference>
<dbReference type="InterPro" id="IPR001611">
    <property type="entry name" value="Leu-rich_rpt"/>
</dbReference>
<organism evidence="11 12">
    <name type="scientific">Drosophila suzukii</name>
    <name type="common">Spotted-wing drosophila fruit fly</name>
    <dbReference type="NCBI Taxonomy" id="28584"/>
    <lineage>
        <taxon>Eukaryota</taxon>
        <taxon>Metazoa</taxon>
        <taxon>Ecdysozoa</taxon>
        <taxon>Arthropoda</taxon>
        <taxon>Hexapoda</taxon>
        <taxon>Insecta</taxon>
        <taxon>Pterygota</taxon>
        <taxon>Neoptera</taxon>
        <taxon>Endopterygota</taxon>
        <taxon>Diptera</taxon>
        <taxon>Brachycera</taxon>
        <taxon>Muscomorpha</taxon>
        <taxon>Ephydroidea</taxon>
        <taxon>Drosophilidae</taxon>
        <taxon>Drosophila</taxon>
        <taxon>Sophophora</taxon>
    </lineage>
</organism>
<dbReference type="Gene3D" id="1.10.8.10">
    <property type="entry name" value="DNA helicase RuvA subunit, C-terminal domain"/>
    <property type="match status" value="1"/>
</dbReference>
<feature type="compositionally biased region" description="Low complexity" evidence="8">
    <location>
        <begin position="562"/>
        <end position="572"/>
    </location>
</feature>
<gene>
    <name evidence="12" type="primary">sbr</name>
</gene>
<dbReference type="GeneID" id="108012169"/>
<dbReference type="Pfam" id="PF22602">
    <property type="entry name" value="NXF_NTF2"/>
    <property type="match status" value="1"/>
</dbReference>
<dbReference type="Gene3D" id="3.80.10.10">
    <property type="entry name" value="Ribonuclease Inhibitor"/>
    <property type="match status" value="1"/>
</dbReference>
<evidence type="ECO:0000256" key="6">
    <source>
        <dbReference type="ARBA" id="ARBA00022816"/>
    </source>
</evidence>
<dbReference type="PANTHER" id="PTHR10662">
    <property type="entry name" value="NUCLEAR RNA EXPORT FACTOR"/>
    <property type="match status" value="1"/>
</dbReference>
<evidence type="ECO:0000313" key="12">
    <source>
        <dbReference type="RefSeq" id="XP_036677233.2"/>
    </source>
</evidence>
<dbReference type="SUPFAM" id="SSF46934">
    <property type="entry name" value="UBA-like"/>
    <property type="match status" value="1"/>
</dbReference>
<dbReference type="InterPro" id="IPR035979">
    <property type="entry name" value="RBD_domain_sf"/>
</dbReference>
<dbReference type="PROSITE" id="PS51281">
    <property type="entry name" value="TAP_C"/>
    <property type="match status" value="1"/>
</dbReference>
<evidence type="ECO:0000256" key="5">
    <source>
        <dbReference type="ARBA" id="ARBA00022737"/>
    </source>
</evidence>
<keyword evidence="3" id="KW-0813">Transport</keyword>
<feature type="domain" description="TAP-C" evidence="10">
    <location>
        <begin position="634"/>
        <end position="688"/>
    </location>
</feature>
<keyword evidence="4" id="KW-0433">Leucine-rich repeat</keyword>
<comment type="subcellular location">
    <subcellularLocation>
        <location evidence="1">Nucleus</location>
        <location evidence="1">Nucleoplasm</location>
    </subcellularLocation>
</comment>
<feature type="compositionally biased region" description="Basic residues" evidence="8">
    <location>
        <begin position="45"/>
        <end position="54"/>
    </location>
</feature>
<comment type="similarity">
    <text evidence="2">Belongs to the NXF family.</text>
</comment>
<dbReference type="GO" id="GO:0005635">
    <property type="term" value="C:nuclear envelope"/>
    <property type="evidence" value="ECO:0007669"/>
    <property type="project" value="UniProtKB-ARBA"/>
</dbReference>
<dbReference type="InterPro" id="IPR015245">
    <property type="entry name" value="Tap_RNA-bd"/>
</dbReference>
<dbReference type="CDD" id="cd14342">
    <property type="entry name" value="UBA_TAP-C"/>
    <property type="match status" value="1"/>
</dbReference>
<dbReference type="InterPro" id="IPR032675">
    <property type="entry name" value="LRR_dom_sf"/>
</dbReference>
<dbReference type="SUPFAM" id="SSF52058">
    <property type="entry name" value="L domain-like"/>
    <property type="match status" value="1"/>
</dbReference>
<evidence type="ECO:0000259" key="10">
    <source>
        <dbReference type="PROSITE" id="PS51281"/>
    </source>
</evidence>
<keyword evidence="7" id="KW-0539">Nucleus</keyword>
<dbReference type="Pfam" id="PF09162">
    <property type="entry name" value="Tap-RNA_bind"/>
    <property type="match status" value="1"/>
</dbReference>
<dbReference type="InterPro" id="IPR057125">
    <property type="entry name" value="NXF1/2/3/5-like_LRR"/>
</dbReference>
<name>A0AB40AEV8_DROSZ</name>
<accession>A0AB40AEV8</accession>
<dbReference type="PROSITE" id="PS50177">
    <property type="entry name" value="NTF2_DOMAIN"/>
    <property type="match status" value="1"/>
</dbReference>
<dbReference type="Pfam" id="PF03943">
    <property type="entry name" value="TAP_C"/>
    <property type="match status" value="1"/>
</dbReference>
<dbReference type="PROSITE" id="PS51450">
    <property type="entry name" value="LRR"/>
    <property type="match status" value="1"/>
</dbReference>
<dbReference type="InterPro" id="IPR032710">
    <property type="entry name" value="NTF2-like_dom_sf"/>
</dbReference>
<dbReference type="Gene3D" id="3.10.450.50">
    <property type="match status" value="1"/>
</dbReference>
<evidence type="ECO:0000259" key="9">
    <source>
        <dbReference type="PROSITE" id="PS50177"/>
    </source>
</evidence>
<evidence type="ECO:0000313" key="11">
    <source>
        <dbReference type="Proteomes" id="UP001652628"/>
    </source>
</evidence>
<evidence type="ECO:0000256" key="3">
    <source>
        <dbReference type="ARBA" id="ARBA00022448"/>
    </source>
</evidence>
<dbReference type="CDD" id="cd00780">
    <property type="entry name" value="NTF2"/>
    <property type="match status" value="1"/>
</dbReference>
<dbReference type="InterPro" id="IPR009060">
    <property type="entry name" value="UBA-like_sf"/>
</dbReference>
<keyword evidence="6" id="KW-0509">mRNA transport</keyword>
<dbReference type="SUPFAM" id="SSF54427">
    <property type="entry name" value="NTF2-like"/>
    <property type="match status" value="1"/>
</dbReference>
<dbReference type="InterPro" id="IPR002075">
    <property type="entry name" value="NTF2_dom"/>
</dbReference>
<dbReference type="GO" id="GO:0003723">
    <property type="term" value="F:RNA binding"/>
    <property type="evidence" value="ECO:0007669"/>
    <property type="project" value="UniProtKB-KW"/>
</dbReference>
<dbReference type="SMART" id="SM00804">
    <property type="entry name" value="TAP_C"/>
    <property type="match status" value="1"/>
</dbReference>
<proteinExistence type="inferred from homology"/>
<dbReference type="GO" id="GO:0005654">
    <property type="term" value="C:nucleoplasm"/>
    <property type="evidence" value="ECO:0007669"/>
    <property type="project" value="UniProtKB-SubCell"/>
</dbReference>
<keyword evidence="5" id="KW-0677">Repeat</keyword>
<dbReference type="Proteomes" id="UP001652628">
    <property type="component" value="Chromosome X"/>
</dbReference>
<feature type="region of interest" description="Disordered" evidence="8">
    <location>
        <begin position="546"/>
        <end position="584"/>
    </location>
</feature>
<dbReference type="PANTHER" id="PTHR10662:SF22">
    <property type="entry name" value="NUCLEAR RNA EXPORT FACTOR 1"/>
    <property type="match status" value="1"/>
</dbReference>
<feature type="region of interest" description="Disordered" evidence="8">
    <location>
        <begin position="1"/>
        <end position="67"/>
    </location>
</feature>
<dbReference type="InterPro" id="IPR012677">
    <property type="entry name" value="Nucleotide-bd_a/b_plait_sf"/>
</dbReference>
<feature type="region of interest" description="Disordered" evidence="8">
    <location>
        <begin position="80"/>
        <end position="109"/>
    </location>
</feature>
<dbReference type="SUPFAM" id="SSF54928">
    <property type="entry name" value="RNA-binding domain, RBD"/>
    <property type="match status" value="1"/>
</dbReference>
<evidence type="ECO:0000256" key="4">
    <source>
        <dbReference type="ARBA" id="ARBA00022614"/>
    </source>
</evidence>
<evidence type="ECO:0000256" key="8">
    <source>
        <dbReference type="SAM" id="MobiDB-lite"/>
    </source>
</evidence>
<feature type="compositionally biased region" description="Gly residues" evidence="8">
    <location>
        <begin position="1"/>
        <end position="16"/>
    </location>
</feature>
<evidence type="ECO:0000256" key="1">
    <source>
        <dbReference type="ARBA" id="ARBA00004642"/>
    </source>
</evidence>
<dbReference type="InterPro" id="IPR030217">
    <property type="entry name" value="NXF_fam"/>
</dbReference>
<reference evidence="12" key="1">
    <citation type="submission" date="2025-08" db="UniProtKB">
        <authorList>
            <consortium name="RefSeq"/>
        </authorList>
    </citation>
    <scope>IDENTIFICATION</scope>
</reference>